<keyword evidence="4 12" id="KW-1003">Cell membrane</keyword>
<feature type="region of interest" description="Disordered" evidence="13">
    <location>
        <begin position="430"/>
        <end position="465"/>
    </location>
</feature>
<feature type="transmembrane region" description="Helical" evidence="12">
    <location>
        <begin position="54"/>
        <end position="74"/>
    </location>
</feature>
<dbReference type="OrthoDB" id="9807042at2"/>
<keyword evidence="6 12" id="KW-0812">Transmembrane</keyword>
<organism evidence="14 15">
    <name type="scientific">Salegentibacter salegens</name>
    <dbReference type="NCBI Taxonomy" id="143223"/>
    <lineage>
        <taxon>Bacteria</taxon>
        <taxon>Pseudomonadati</taxon>
        <taxon>Bacteroidota</taxon>
        <taxon>Flavobacteriia</taxon>
        <taxon>Flavobacteriales</taxon>
        <taxon>Flavobacteriaceae</taxon>
        <taxon>Salegentibacter</taxon>
    </lineage>
</organism>
<dbReference type="GO" id="GO:0020037">
    <property type="term" value="F:heme binding"/>
    <property type="evidence" value="ECO:0007669"/>
    <property type="project" value="TreeGrafter"/>
</dbReference>
<dbReference type="EMBL" id="LT670848">
    <property type="protein sequence ID" value="SHM78486.1"/>
    <property type="molecule type" value="Genomic_DNA"/>
</dbReference>
<dbReference type="Proteomes" id="UP000190235">
    <property type="component" value="Chromosome I"/>
</dbReference>
<dbReference type="RefSeq" id="WP_079735050.1">
    <property type="nucleotide sequence ID" value="NZ_LT670848.1"/>
</dbReference>
<dbReference type="GO" id="GO:0046872">
    <property type="term" value="F:metal ion binding"/>
    <property type="evidence" value="ECO:0007669"/>
    <property type="project" value="UniProtKB-UniRule"/>
</dbReference>
<evidence type="ECO:0000256" key="13">
    <source>
        <dbReference type="SAM" id="MobiDB-lite"/>
    </source>
</evidence>
<evidence type="ECO:0000256" key="7">
    <source>
        <dbReference type="ARBA" id="ARBA00022723"/>
    </source>
</evidence>
<dbReference type="GO" id="GO:0005886">
    <property type="term" value="C:plasma membrane"/>
    <property type="evidence" value="ECO:0007669"/>
    <property type="project" value="UniProtKB-SubCell"/>
</dbReference>
<comment type="similarity">
    <text evidence="2 12">Belongs to the cytochrome ubiquinol oxidase subunit 1 family.</text>
</comment>
<evidence type="ECO:0000256" key="5">
    <source>
        <dbReference type="ARBA" id="ARBA00022617"/>
    </source>
</evidence>
<evidence type="ECO:0000256" key="11">
    <source>
        <dbReference type="ARBA" id="ARBA00023136"/>
    </source>
</evidence>
<keyword evidence="10 12" id="KW-0408">Iron</keyword>
<comment type="subcellular location">
    <subcellularLocation>
        <location evidence="1">Cell membrane</location>
        <topology evidence="1">Multi-pass membrane protein</topology>
    </subcellularLocation>
</comment>
<dbReference type="PANTHER" id="PTHR30365">
    <property type="entry name" value="CYTOCHROME D UBIQUINOL OXIDASE"/>
    <property type="match status" value="1"/>
</dbReference>
<protein>
    <submittedName>
        <fullName evidence="14">Cytochrome bd-I ubiquinol oxidase subunit 1 apoprotein</fullName>
    </submittedName>
</protein>
<feature type="transmembrane region" description="Helical" evidence="12">
    <location>
        <begin position="215"/>
        <end position="233"/>
    </location>
</feature>
<accession>A0A1M7LK01</accession>
<feature type="transmembrane region" description="Helical" evidence="12">
    <location>
        <begin position="180"/>
        <end position="203"/>
    </location>
</feature>
<keyword evidence="8 12" id="KW-0249">Electron transport</keyword>
<evidence type="ECO:0000256" key="6">
    <source>
        <dbReference type="ARBA" id="ARBA00022692"/>
    </source>
</evidence>
<evidence type="ECO:0000256" key="2">
    <source>
        <dbReference type="ARBA" id="ARBA00009819"/>
    </source>
</evidence>
<evidence type="ECO:0000256" key="10">
    <source>
        <dbReference type="ARBA" id="ARBA00023004"/>
    </source>
</evidence>
<dbReference type="Pfam" id="PF01654">
    <property type="entry name" value="Cyt_bd_oxida_I"/>
    <property type="match status" value="1"/>
</dbReference>
<feature type="transmembrane region" description="Helical" evidence="12">
    <location>
        <begin position="351"/>
        <end position="373"/>
    </location>
</feature>
<evidence type="ECO:0000313" key="14">
    <source>
        <dbReference type="EMBL" id="SHM78486.1"/>
    </source>
</evidence>
<evidence type="ECO:0000256" key="9">
    <source>
        <dbReference type="ARBA" id="ARBA00022989"/>
    </source>
</evidence>
<feature type="transmembrane region" description="Helical" evidence="12">
    <location>
        <begin position="94"/>
        <end position="114"/>
    </location>
</feature>
<evidence type="ECO:0000256" key="8">
    <source>
        <dbReference type="ARBA" id="ARBA00022982"/>
    </source>
</evidence>
<evidence type="ECO:0000256" key="12">
    <source>
        <dbReference type="PIRNR" id="PIRNR006446"/>
    </source>
</evidence>
<dbReference type="GO" id="GO:0019646">
    <property type="term" value="P:aerobic electron transport chain"/>
    <property type="evidence" value="ECO:0007669"/>
    <property type="project" value="InterPro"/>
</dbReference>
<dbReference type="InterPro" id="IPR002585">
    <property type="entry name" value="Cyt-d_ubiquinol_oxidase_su_1"/>
</dbReference>
<feature type="compositionally biased region" description="Basic and acidic residues" evidence="13">
    <location>
        <begin position="433"/>
        <end position="453"/>
    </location>
</feature>
<proteinExistence type="inferred from homology"/>
<gene>
    <name evidence="14" type="ORF">SAMN05878281_1951</name>
</gene>
<keyword evidence="5 12" id="KW-0349">Heme</keyword>
<keyword evidence="9 12" id="KW-1133">Transmembrane helix</keyword>
<keyword evidence="15" id="KW-1185">Reference proteome</keyword>
<sequence>MENLDYARLQMAFTLGFHIIFACIGMVMPFFMVVSHHKWLKTRNPIYKRLTMAWLKGVAIFFVTGAVSGTALSFELGMLWPEFMKHAGPIIGMPFSLEGAAFFVEAIALGFYLYGWNKLPEKFHWFTGVIIGVAGVASGILVVSANGWMNAPSGFDYINGEFTNIDPVAALLNPAWFTQALHMTLAAFVATSFGVAGIHAFQIFRKRNVELHTKAFKIAIVFGAVAAFLQPISGDLSAKDVAERQPVKLAAMEAHYETSKGAPLYIGGIVDEENRTVSNKIEIPKALSFLAFGDFDAEVKGLNDFPDDELPPVAIVHYAFQTMVGIGTLLMFAGLIYFISLRKKNWLKNKYYWLLFIVVAPLGFVAIEAGWIVTEVGRQPWIIHQIMRTEDAVTPMPGMKYSFFYYLFLYTVLALTVTWLMNRQIKSLNQEPEEAKSTENDSKMKSFDRDQARKNKPSNMNKTED</sequence>
<dbReference type="GO" id="GO:0016682">
    <property type="term" value="F:oxidoreductase activity, acting on diphenols and related substances as donors, oxygen as acceptor"/>
    <property type="evidence" value="ECO:0007669"/>
    <property type="project" value="TreeGrafter"/>
</dbReference>
<reference evidence="15" key="1">
    <citation type="submission" date="2016-11" db="EMBL/GenBank/DDBJ databases">
        <authorList>
            <person name="Varghese N."/>
            <person name="Submissions S."/>
        </authorList>
    </citation>
    <scope>NUCLEOTIDE SEQUENCE [LARGE SCALE GENOMIC DNA]</scope>
    <source>
        <strain evidence="15">ACAM 48</strain>
    </source>
</reference>
<feature type="transmembrane region" description="Helical" evidence="12">
    <location>
        <begin position="315"/>
        <end position="339"/>
    </location>
</feature>
<keyword evidence="3 12" id="KW-0813">Transport</keyword>
<feature type="transmembrane region" description="Helical" evidence="12">
    <location>
        <begin position="403"/>
        <end position="421"/>
    </location>
</feature>
<dbReference type="AlphaFoldDB" id="A0A1M7LK01"/>
<dbReference type="STRING" id="143223.SAMN05878281_1951"/>
<evidence type="ECO:0000256" key="4">
    <source>
        <dbReference type="ARBA" id="ARBA00022475"/>
    </source>
</evidence>
<feature type="transmembrane region" description="Helical" evidence="12">
    <location>
        <begin position="12"/>
        <end position="34"/>
    </location>
</feature>
<feature type="transmembrane region" description="Helical" evidence="12">
    <location>
        <begin position="126"/>
        <end position="149"/>
    </location>
</feature>
<dbReference type="GO" id="GO:0070069">
    <property type="term" value="C:cytochrome complex"/>
    <property type="evidence" value="ECO:0007669"/>
    <property type="project" value="UniProtKB-UniRule"/>
</dbReference>
<dbReference type="PIRSF" id="PIRSF006446">
    <property type="entry name" value="Cyt_quinol_oxidase_1"/>
    <property type="match status" value="1"/>
</dbReference>
<keyword evidence="7 12" id="KW-0479">Metal-binding</keyword>
<keyword evidence="11 12" id="KW-0472">Membrane</keyword>
<dbReference type="GO" id="GO:0009055">
    <property type="term" value="F:electron transfer activity"/>
    <property type="evidence" value="ECO:0007669"/>
    <property type="project" value="UniProtKB-UniRule"/>
</dbReference>
<evidence type="ECO:0000256" key="3">
    <source>
        <dbReference type="ARBA" id="ARBA00022448"/>
    </source>
</evidence>
<name>A0A1M7LK01_9FLAO</name>
<evidence type="ECO:0000256" key="1">
    <source>
        <dbReference type="ARBA" id="ARBA00004651"/>
    </source>
</evidence>
<evidence type="ECO:0000313" key="15">
    <source>
        <dbReference type="Proteomes" id="UP000190235"/>
    </source>
</evidence>
<dbReference type="PANTHER" id="PTHR30365:SF14">
    <property type="entry name" value="CYTOCHROME BD MENAQUINOL OXIDASE SUBUNIT I-RELATED"/>
    <property type="match status" value="1"/>
</dbReference>